<keyword evidence="3 5" id="KW-1133">Transmembrane helix</keyword>
<evidence type="ECO:0000256" key="3">
    <source>
        <dbReference type="ARBA" id="ARBA00022989"/>
    </source>
</evidence>
<protein>
    <recommendedName>
        <fullName evidence="6">O-antigen ligase-related domain-containing protein</fullName>
    </recommendedName>
</protein>
<dbReference type="AlphaFoldDB" id="A0A540VB28"/>
<name>A0A540VB28_9CHLR</name>
<feature type="transmembrane region" description="Helical" evidence="5">
    <location>
        <begin position="223"/>
        <end position="242"/>
    </location>
</feature>
<reference evidence="7 8" key="1">
    <citation type="submission" date="2019-06" db="EMBL/GenBank/DDBJ databases">
        <title>Genome sequence of Litorilinea aerophila BAA-2444.</title>
        <authorList>
            <person name="Maclea K.S."/>
            <person name="Maurais E.G."/>
            <person name="Iannazzi L.C."/>
        </authorList>
    </citation>
    <scope>NUCLEOTIDE SEQUENCE [LARGE SCALE GENOMIC DNA]</scope>
    <source>
        <strain evidence="7 8">ATCC BAA-2444</strain>
    </source>
</reference>
<feature type="transmembrane region" description="Helical" evidence="5">
    <location>
        <begin position="272"/>
        <end position="292"/>
    </location>
</feature>
<comment type="subcellular location">
    <subcellularLocation>
        <location evidence="1">Membrane</location>
        <topology evidence="1">Multi-pass membrane protein</topology>
    </subcellularLocation>
</comment>
<dbReference type="Proteomes" id="UP000317371">
    <property type="component" value="Unassembled WGS sequence"/>
</dbReference>
<keyword evidence="8" id="KW-1185">Reference proteome</keyword>
<comment type="caution">
    <text evidence="7">The sequence shown here is derived from an EMBL/GenBank/DDBJ whole genome shotgun (WGS) entry which is preliminary data.</text>
</comment>
<evidence type="ECO:0000256" key="4">
    <source>
        <dbReference type="ARBA" id="ARBA00023136"/>
    </source>
</evidence>
<evidence type="ECO:0000256" key="5">
    <source>
        <dbReference type="SAM" id="Phobius"/>
    </source>
</evidence>
<feature type="transmembrane region" description="Helical" evidence="5">
    <location>
        <begin position="416"/>
        <end position="434"/>
    </location>
</feature>
<evidence type="ECO:0000313" key="7">
    <source>
        <dbReference type="EMBL" id="TQE93964.1"/>
    </source>
</evidence>
<evidence type="ECO:0000256" key="1">
    <source>
        <dbReference type="ARBA" id="ARBA00004141"/>
    </source>
</evidence>
<keyword evidence="4 5" id="KW-0472">Membrane</keyword>
<dbReference type="GO" id="GO:0016020">
    <property type="term" value="C:membrane"/>
    <property type="evidence" value="ECO:0007669"/>
    <property type="project" value="UniProtKB-SubCell"/>
</dbReference>
<feature type="transmembrane region" description="Helical" evidence="5">
    <location>
        <begin position="89"/>
        <end position="108"/>
    </location>
</feature>
<feature type="domain" description="O-antigen ligase-related" evidence="6">
    <location>
        <begin position="232"/>
        <end position="390"/>
    </location>
</feature>
<accession>A0A540VB28</accession>
<dbReference type="PANTHER" id="PTHR37422:SF13">
    <property type="entry name" value="LIPOPOLYSACCHARIDE BIOSYNTHESIS PROTEIN PA4999-RELATED"/>
    <property type="match status" value="1"/>
</dbReference>
<dbReference type="InParanoid" id="A0A540VB28"/>
<feature type="transmembrane region" description="Helical" evidence="5">
    <location>
        <begin position="192"/>
        <end position="211"/>
    </location>
</feature>
<proteinExistence type="predicted"/>
<dbReference type="PANTHER" id="PTHR37422">
    <property type="entry name" value="TEICHURONIC ACID BIOSYNTHESIS PROTEIN TUAE"/>
    <property type="match status" value="1"/>
</dbReference>
<dbReference type="Pfam" id="PF04932">
    <property type="entry name" value="Wzy_C"/>
    <property type="match status" value="1"/>
</dbReference>
<feature type="transmembrane region" description="Helical" evidence="5">
    <location>
        <begin position="58"/>
        <end position="77"/>
    </location>
</feature>
<dbReference type="InterPro" id="IPR051533">
    <property type="entry name" value="WaaL-like"/>
</dbReference>
<feature type="transmembrane region" description="Helical" evidence="5">
    <location>
        <begin position="248"/>
        <end position="265"/>
    </location>
</feature>
<feature type="transmembrane region" description="Helical" evidence="5">
    <location>
        <begin position="373"/>
        <end position="396"/>
    </location>
</feature>
<evidence type="ECO:0000256" key="2">
    <source>
        <dbReference type="ARBA" id="ARBA00022692"/>
    </source>
</evidence>
<sequence>MVGLAALVALAAGLAWFPLAPVALAAGGAGVAFGLVRHPWLIWVLLAAALPVTSGQRVGPATLTDLLLALAVGLWLADGSRRRRLRLEATPPVYGALLYIGALSISLWAAPALGEAVREVVKWLEFVAVLLVIRDMVPAGRAPWLVGGLLVGGLGQGLLGLYQFYYGIGPEWFIILGRFMRASGSFRQPNPYAGYLGLTLPLAVSLALWAWRRLWLEPGWASWLSAGFYSAAAGIVAAGLMASWSRGGWLGAAAGLLVVVALRSARTMMATAVATAGLALALLVGSLNPTLLPPSVTQRFADIPASLGLTDVLQQPLTDENFAVVERVAHWVAALRMWERAPWLGVGPGNYSVVYPAVRLPLWEDPLGHAHNIYLNVLGETGLLGLTAYLALWLVVAHWLWQRRQAALAVGDEEGWQAALALGILGMLAHLTVHNVFDNLFVQGMYVHIAIGLATLNLARPDTSKTSLVNPGRNSSIGSTQR</sequence>
<gene>
    <name evidence="7" type="ORF">FKZ61_19110</name>
</gene>
<keyword evidence="2 5" id="KW-0812">Transmembrane</keyword>
<dbReference type="OrthoDB" id="9806320at2"/>
<dbReference type="EMBL" id="VIGC01000030">
    <property type="protein sequence ID" value="TQE93964.1"/>
    <property type="molecule type" value="Genomic_DNA"/>
</dbReference>
<dbReference type="InterPro" id="IPR007016">
    <property type="entry name" value="O-antigen_ligase-rel_domated"/>
</dbReference>
<evidence type="ECO:0000313" key="8">
    <source>
        <dbReference type="Proteomes" id="UP000317371"/>
    </source>
</evidence>
<evidence type="ECO:0000259" key="6">
    <source>
        <dbReference type="Pfam" id="PF04932"/>
    </source>
</evidence>
<feature type="transmembrane region" description="Helical" evidence="5">
    <location>
        <begin position="144"/>
        <end position="165"/>
    </location>
</feature>
<dbReference type="RefSeq" id="WP_141611763.1">
    <property type="nucleotide sequence ID" value="NZ_VIGC02000030.1"/>
</dbReference>
<organism evidence="7 8">
    <name type="scientific">Litorilinea aerophila</name>
    <dbReference type="NCBI Taxonomy" id="1204385"/>
    <lineage>
        <taxon>Bacteria</taxon>
        <taxon>Bacillati</taxon>
        <taxon>Chloroflexota</taxon>
        <taxon>Caldilineae</taxon>
        <taxon>Caldilineales</taxon>
        <taxon>Caldilineaceae</taxon>
        <taxon>Litorilinea</taxon>
    </lineage>
</organism>